<keyword evidence="5" id="KW-0498">Mitosis</keyword>
<protein>
    <recommendedName>
        <fullName evidence="10">Kinetochore protein Nuf2 N-terminal domain-containing protein</fullName>
    </recommendedName>
</protein>
<keyword evidence="6 9" id="KW-0175">Coiled coil</keyword>
<dbReference type="InterPro" id="IPR038275">
    <property type="entry name" value="Nuf2_N_sf"/>
</dbReference>
<dbReference type="AlphaFoldDB" id="A0A077WFL2"/>
<evidence type="ECO:0000256" key="6">
    <source>
        <dbReference type="ARBA" id="ARBA00023054"/>
    </source>
</evidence>
<accession>A0A077WFL2</accession>
<evidence type="ECO:0000256" key="2">
    <source>
        <dbReference type="ARBA" id="ARBA00005498"/>
    </source>
</evidence>
<evidence type="ECO:0000256" key="7">
    <source>
        <dbReference type="ARBA" id="ARBA00023306"/>
    </source>
</evidence>
<evidence type="ECO:0000259" key="10">
    <source>
        <dbReference type="Pfam" id="PF03800"/>
    </source>
</evidence>
<proteinExistence type="inferred from homology"/>
<dbReference type="InterPro" id="IPR005549">
    <property type="entry name" value="Kinetochore_Nuf2_N"/>
</dbReference>
<name>A0A077WFL2_9FUNG</name>
<reference evidence="11" key="1">
    <citation type="journal article" date="2014" name="Genome Announc.">
        <title>De novo whole-genome sequence and genome annotation of Lichtheimia ramosa.</title>
        <authorList>
            <person name="Linde J."/>
            <person name="Schwartze V."/>
            <person name="Binder U."/>
            <person name="Lass-Florl C."/>
            <person name="Voigt K."/>
            <person name="Horn F."/>
        </authorList>
    </citation>
    <scope>NUCLEOTIDE SEQUENCE</scope>
    <source>
        <strain evidence="11">JMRC FSU:6197</strain>
    </source>
</reference>
<dbReference type="GO" id="GO:0031262">
    <property type="term" value="C:Ndc80 complex"/>
    <property type="evidence" value="ECO:0007669"/>
    <property type="project" value="InterPro"/>
</dbReference>
<gene>
    <name evidence="11" type="ORF">LRAMOSA08939</name>
</gene>
<evidence type="ECO:0000313" key="11">
    <source>
        <dbReference type="EMBL" id="CDS06411.1"/>
    </source>
</evidence>
<dbReference type="Pfam" id="PF03800">
    <property type="entry name" value="Nuf2"/>
    <property type="match status" value="1"/>
</dbReference>
<evidence type="ECO:0000256" key="5">
    <source>
        <dbReference type="ARBA" id="ARBA00022776"/>
    </source>
</evidence>
<dbReference type="GO" id="GO:0051301">
    <property type="term" value="P:cell division"/>
    <property type="evidence" value="ECO:0007669"/>
    <property type="project" value="UniProtKB-KW"/>
</dbReference>
<evidence type="ECO:0000256" key="8">
    <source>
        <dbReference type="ARBA" id="ARBA00023328"/>
    </source>
</evidence>
<evidence type="ECO:0000256" key="4">
    <source>
        <dbReference type="ARBA" id="ARBA00022618"/>
    </source>
</evidence>
<organism evidence="11">
    <name type="scientific">Lichtheimia ramosa</name>
    <dbReference type="NCBI Taxonomy" id="688394"/>
    <lineage>
        <taxon>Eukaryota</taxon>
        <taxon>Fungi</taxon>
        <taxon>Fungi incertae sedis</taxon>
        <taxon>Mucoromycota</taxon>
        <taxon>Mucoromycotina</taxon>
        <taxon>Mucoromycetes</taxon>
        <taxon>Mucorales</taxon>
        <taxon>Lichtheimiaceae</taxon>
        <taxon>Lichtheimia</taxon>
    </lineage>
</organism>
<dbReference type="EMBL" id="LK023319">
    <property type="protein sequence ID" value="CDS06411.1"/>
    <property type="molecule type" value="Genomic_DNA"/>
</dbReference>
<dbReference type="Gene3D" id="1.10.418.60">
    <property type="entry name" value="Ncd80 complex, Nuf2 subunit"/>
    <property type="match status" value="1"/>
</dbReference>
<keyword evidence="8" id="KW-0137">Centromere</keyword>
<evidence type="ECO:0000256" key="9">
    <source>
        <dbReference type="SAM" id="Coils"/>
    </source>
</evidence>
<keyword evidence="4" id="KW-0132">Cell division</keyword>
<keyword evidence="3" id="KW-0158">Chromosome</keyword>
<comment type="subcellular location">
    <subcellularLocation>
        <location evidence="1">Chromosome</location>
        <location evidence="1">Centromere</location>
    </subcellularLocation>
</comment>
<feature type="coiled-coil region" evidence="9">
    <location>
        <begin position="147"/>
        <end position="304"/>
    </location>
</feature>
<feature type="domain" description="Kinetochore protein Nuf2 N-terminal" evidence="10">
    <location>
        <begin position="24"/>
        <end position="152"/>
    </location>
</feature>
<dbReference type="OrthoDB" id="8194677at2759"/>
<keyword evidence="7" id="KW-0131">Cell cycle</keyword>
<comment type="similarity">
    <text evidence="2">Belongs to the NUF2 family.</text>
</comment>
<sequence length="449" mass="53343">MVASSRIFGKLRDDTQSSSTRIFNLPTLTIEQLLTAFQEMDLKVTEQDLLHPTAEHTEQIFVNILYQLKPSIYKEIETTALPLDEFDFEPVPRSLLVYSRMRSMLKDIGFTDFEMLDMTHPAPHRLARIMSALVNYAMFRDRRWENFEKGMIEADRLEEKVHQEEQEIAKSDSQLLVEREEMSRVEYEIQQLETESQTEAYSLREIAKTADELIAEANELKKQRGRLKDEMEEAQFNLLQLLNQFNPTKSLLDISPHEKQKILEELRSSLQSEEQRVEQIMQQLEEQKHQLDNLQSLIRSLDLARQRLWDSKRDKYDCIQTEEEEQAMKQEEQNVYAQREIIRQTHQNVLRSLNLLTTKKEKEQEQLTIFNDNHPLKLEAVQKTVRQSYEETKEFERLGREIQAVFDDFDNKIATTKTAARDELQLWMDEYRSLMKELNSCWKIVEQEL</sequence>
<evidence type="ECO:0000256" key="3">
    <source>
        <dbReference type="ARBA" id="ARBA00022454"/>
    </source>
</evidence>
<evidence type="ECO:0000256" key="1">
    <source>
        <dbReference type="ARBA" id="ARBA00004584"/>
    </source>
</evidence>